<dbReference type="PRINTS" id="PR00368">
    <property type="entry name" value="FADPNR"/>
</dbReference>
<accession>A0ABR4P870</accession>
<reference evidence="2 3" key="1">
    <citation type="submission" date="2024-06" db="EMBL/GenBank/DDBJ databases">
        <title>Complete genome of Phlyctema vagabunda strain 19-DSS-EL-015.</title>
        <authorList>
            <person name="Fiorenzani C."/>
        </authorList>
    </citation>
    <scope>NUCLEOTIDE SEQUENCE [LARGE SCALE GENOMIC DNA]</scope>
    <source>
        <strain evidence="2 3">19-DSS-EL-015</strain>
    </source>
</reference>
<evidence type="ECO:0000313" key="2">
    <source>
        <dbReference type="EMBL" id="KAL3419508.1"/>
    </source>
</evidence>
<dbReference type="PANTHER" id="PTHR43735">
    <property type="entry name" value="APOPTOSIS-INDUCING FACTOR 1"/>
    <property type="match status" value="1"/>
</dbReference>
<dbReference type="Gene3D" id="3.50.50.60">
    <property type="entry name" value="FAD/NAD(P)-binding domain"/>
    <property type="match status" value="2"/>
</dbReference>
<proteinExistence type="predicted"/>
<dbReference type="PANTHER" id="PTHR43735:SF24">
    <property type="entry name" value="NUCLEOTIDE-DISULPHIDE OXIDOREDUCTASE AMID-LIKE, PUTATIVE (AFU_ORTHOLOGUE AFUA_1G17180)-RELATED"/>
    <property type="match status" value="1"/>
</dbReference>
<dbReference type="SUPFAM" id="SSF51905">
    <property type="entry name" value="FAD/NAD(P)-binding domain"/>
    <property type="match status" value="1"/>
</dbReference>
<organism evidence="2 3">
    <name type="scientific">Phlyctema vagabunda</name>
    <dbReference type="NCBI Taxonomy" id="108571"/>
    <lineage>
        <taxon>Eukaryota</taxon>
        <taxon>Fungi</taxon>
        <taxon>Dikarya</taxon>
        <taxon>Ascomycota</taxon>
        <taxon>Pezizomycotina</taxon>
        <taxon>Leotiomycetes</taxon>
        <taxon>Helotiales</taxon>
        <taxon>Dermateaceae</taxon>
        <taxon>Phlyctema</taxon>
    </lineage>
</organism>
<protein>
    <recommendedName>
        <fullName evidence="1">FAD/NAD(P)-binding domain-containing protein</fullName>
    </recommendedName>
</protein>
<keyword evidence="3" id="KW-1185">Reference proteome</keyword>
<sequence>MHTFSVCTCIFISITLSSIIIPLVNMLSAVKNTVAPVKVLVLGGCYSGLAAGFNLLDLCNGRPARFDAVQAAAERTTQIPVQIKVIDERDGYYHVIGSPLALASSEYADKAWTKFEDLPAFRGGGLSYQHGSARNVDTERKVATVFDSITGKEFEENYDYLIAGTGLRRAWPAVPHSFKREDYLTEAGDHIKSVQNASQGIVVIGGGAVGIEMAAELKLVEPALSVKLIQSRDKLLSSEPLPDDFKDRTLLTLQEAGVEVILGQRVQETIPVASADGSPLFKLVLADGTSLTASKVIKAVSSSIPSTSYLPATALDNEGYVKVSPRMEFKSDLPNASSHFAVGDIASWSGIKRCGAAMAMGKLAAVNIHQQLLQKATGKEPKYLEFPEVPPMIAIAVGKKAVLYGPEDGTTCSEANMKMMFGDDLGFTSKLSIL</sequence>
<dbReference type="Pfam" id="PF07992">
    <property type="entry name" value="Pyr_redox_2"/>
    <property type="match status" value="1"/>
</dbReference>
<gene>
    <name evidence="2" type="ORF">PVAG01_09730</name>
</gene>
<comment type="caution">
    <text evidence="2">The sequence shown here is derived from an EMBL/GenBank/DDBJ whole genome shotgun (WGS) entry which is preliminary data.</text>
</comment>
<dbReference type="EMBL" id="JBFCZG010000008">
    <property type="protein sequence ID" value="KAL3419508.1"/>
    <property type="molecule type" value="Genomic_DNA"/>
</dbReference>
<name>A0ABR4P870_9HELO</name>
<dbReference type="InterPro" id="IPR023753">
    <property type="entry name" value="FAD/NAD-binding_dom"/>
</dbReference>
<feature type="domain" description="FAD/NAD(P)-binding" evidence="1">
    <location>
        <begin position="38"/>
        <end position="361"/>
    </location>
</feature>
<dbReference type="Proteomes" id="UP001629113">
    <property type="component" value="Unassembled WGS sequence"/>
</dbReference>
<evidence type="ECO:0000313" key="3">
    <source>
        <dbReference type="Proteomes" id="UP001629113"/>
    </source>
</evidence>
<dbReference type="InterPro" id="IPR036188">
    <property type="entry name" value="FAD/NAD-bd_sf"/>
</dbReference>
<evidence type="ECO:0000259" key="1">
    <source>
        <dbReference type="Pfam" id="PF07992"/>
    </source>
</evidence>